<reference evidence="1 2" key="1">
    <citation type="journal article" date="2019" name="Genome Biol. Evol.">
        <title>Whole-Genome Sequencing of the Giant Devil Catfish, Bagarius yarrelli.</title>
        <authorList>
            <person name="Jiang W."/>
            <person name="Lv Y."/>
            <person name="Cheng L."/>
            <person name="Yang K."/>
            <person name="Chao B."/>
            <person name="Wang X."/>
            <person name="Li Y."/>
            <person name="Pan X."/>
            <person name="You X."/>
            <person name="Zhang Y."/>
            <person name="Yang J."/>
            <person name="Li J."/>
            <person name="Zhang X."/>
            <person name="Liu S."/>
            <person name="Sun C."/>
            <person name="Yang J."/>
            <person name="Shi Q."/>
        </authorList>
    </citation>
    <scope>NUCLEOTIDE SEQUENCE [LARGE SCALE GENOMIC DNA]</scope>
    <source>
        <strain evidence="1">JWS20170419001</strain>
        <tissue evidence="1">Muscle</tissue>
    </source>
</reference>
<name>A0A556UYD4_BAGYA</name>
<accession>A0A556UYD4</accession>
<proteinExistence type="predicted"/>
<evidence type="ECO:0000313" key="1">
    <source>
        <dbReference type="EMBL" id="TSP57627.1"/>
    </source>
</evidence>
<gene>
    <name evidence="1" type="ORF">Baya_10474</name>
</gene>
<dbReference type="Proteomes" id="UP000319801">
    <property type="component" value="Unassembled WGS sequence"/>
</dbReference>
<organism evidence="1 2">
    <name type="scientific">Bagarius yarrelli</name>
    <name type="common">Goonch</name>
    <name type="synonym">Bagrus yarrelli</name>
    <dbReference type="NCBI Taxonomy" id="175774"/>
    <lineage>
        <taxon>Eukaryota</taxon>
        <taxon>Metazoa</taxon>
        <taxon>Chordata</taxon>
        <taxon>Craniata</taxon>
        <taxon>Vertebrata</taxon>
        <taxon>Euteleostomi</taxon>
        <taxon>Actinopterygii</taxon>
        <taxon>Neopterygii</taxon>
        <taxon>Teleostei</taxon>
        <taxon>Ostariophysi</taxon>
        <taxon>Siluriformes</taxon>
        <taxon>Sisoridae</taxon>
        <taxon>Sisorinae</taxon>
        <taxon>Bagarius</taxon>
    </lineage>
</organism>
<dbReference type="EMBL" id="VCAZ01000077">
    <property type="protein sequence ID" value="TSP57627.1"/>
    <property type="molecule type" value="Genomic_DNA"/>
</dbReference>
<sequence length="167" mass="18922">MPRGLQTAASQSQEFSLGEAFTLFHLLRKLPVIRARLGSATTLIWTTADKQHRILLYLQLKVTTWVQLVLSARELSTTAMHSLQISHVYTIPPQIQQAKPANIPCCCDCGGPGLKNTCHQKRCNQESTHFHTSNKIEGEVFMMGPRSLILYSFRSFSFFFQLLINIK</sequence>
<protein>
    <submittedName>
        <fullName evidence="1">Uncharacterized protein</fullName>
    </submittedName>
</protein>
<evidence type="ECO:0000313" key="2">
    <source>
        <dbReference type="Proteomes" id="UP000319801"/>
    </source>
</evidence>
<dbReference type="AlphaFoldDB" id="A0A556UYD4"/>
<comment type="caution">
    <text evidence="1">The sequence shown here is derived from an EMBL/GenBank/DDBJ whole genome shotgun (WGS) entry which is preliminary data.</text>
</comment>
<keyword evidence="2" id="KW-1185">Reference proteome</keyword>